<dbReference type="EMBL" id="CAJVPZ010003157">
    <property type="protein sequence ID" value="CAG8525759.1"/>
    <property type="molecule type" value="Genomic_DNA"/>
</dbReference>
<protein>
    <submittedName>
        <fullName evidence="2">906_t:CDS:1</fullName>
    </submittedName>
</protein>
<feature type="compositionally biased region" description="Low complexity" evidence="1">
    <location>
        <begin position="9"/>
        <end position="20"/>
    </location>
</feature>
<name>A0A9N9ACR6_9GLOM</name>
<sequence>MKKVQTCKLTPPNLTPTQTQHARSSWDWSEIIEHEAAAENQQTQLKTNDF</sequence>
<dbReference type="Proteomes" id="UP000789396">
    <property type="component" value="Unassembled WGS sequence"/>
</dbReference>
<evidence type="ECO:0000256" key="1">
    <source>
        <dbReference type="SAM" id="MobiDB-lite"/>
    </source>
</evidence>
<dbReference type="AlphaFoldDB" id="A0A9N9ACR6"/>
<organism evidence="2 3">
    <name type="scientific">Racocetra fulgida</name>
    <dbReference type="NCBI Taxonomy" id="60492"/>
    <lineage>
        <taxon>Eukaryota</taxon>
        <taxon>Fungi</taxon>
        <taxon>Fungi incertae sedis</taxon>
        <taxon>Mucoromycota</taxon>
        <taxon>Glomeromycotina</taxon>
        <taxon>Glomeromycetes</taxon>
        <taxon>Diversisporales</taxon>
        <taxon>Gigasporaceae</taxon>
        <taxon>Racocetra</taxon>
    </lineage>
</organism>
<proteinExistence type="predicted"/>
<keyword evidence="3" id="KW-1185">Reference proteome</keyword>
<feature type="region of interest" description="Disordered" evidence="1">
    <location>
        <begin position="1"/>
        <end position="24"/>
    </location>
</feature>
<comment type="caution">
    <text evidence="2">The sequence shown here is derived from an EMBL/GenBank/DDBJ whole genome shotgun (WGS) entry which is preliminary data.</text>
</comment>
<gene>
    <name evidence="2" type="ORF">RFULGI_LOCUS3563</name>
</gene>
<evidence type="ECO:0000313" key="2">
    <source>
        <dbReference type="EMBL" id="CAG8525759.1"/>
    </source>
</evidence>
<evidence type="ECO:0000313" key="3">
    <source>
        <dbReference type="Proteomes" id="UP000789396"/>
    </source>
</evidence>
<reference evidence="2" key="1">
    <citation type="submission" date="2021-06" db="EMBL/GenBank/DDBJ databases">
        <authorList>
            <person name="Kallberg Y."/>
            <person name="Tangrot J."/>
            <person name="Rosling A."/>
        </authorList>
    </citation>
    <scope>NUCLEOTIDE SEQUENCE</scope>
    <source>
        <strain evidence="2">IN212</strain>
    </source>
</reference>
<accession>A0A9N9ACR6</accession>
<feature type="non-terminal residue" evidence="2">
    <location>
        <position position="50"/>
    </location>
</feature>